<dbReference type="AlphaFoldDB" id="A0ABD3F4M1"/>
<accession>A0ABD3F4M1</accession>
<keyword evidence="2" id="KW-1185">Reference proteome</keyword>
<evidence type="ECO:0000313" key="2">
    <source>
        <dbReference type="Proteomes" id="UP001632037"/>
    </source>
</evidence>
<dbReference type="EMBL" id="JBIMZQ010000037">
    <property type="protein sequence ID" value="KAL3661214.1"/>
    <property type="molecule type" value="Genomic_DNA"/>
</dbReference>
<dbReference type="Proteomes" id="UP001632037">
    <property type="component" value="Unassembled WGS sequence"/>
</dbReference>
<gene>
    <name evidence="1" type="ORF">V7S43_013821</name>
</gene>
<name>A0ABD3F4M1_9STRA</name>
<sequence>MGGLVEKLLLLLGKGNGTKLIAYKPHRFMGLASCIRRILEKWDALRTWFAESIAKALRDGSREIPVDFPLLNDNETLVQILSLLAPVELVNKRSQNETPNQVDVLLTLQMSTLAVDKPIVRFDSSPTMPLVIQPTELTACARVLLQRAFYKNFFMSRKYSLNGSFAFEMQYLLHPAVKHVGGGGGAMDAIVRAVAVQENMDEVEIAQHVGKIRRAVICRIKEVVAVNEGPDEANNSASSAASGSLAAASDVFSADIMRIQQAPPPAPNLIKVLRSWKRGLGRVEGVLHLVRRPE</sequence>
<reference evidence="1 2" key="1">
    <citation type="submission" date="2024-09" db="EMBL/GenBank/DDBJ databases">
        <title>Genome sequencing and assembly of Phytophthora oleae, isolate VK10A, causative agent of rot of olive drupes.</title>
        <authorList>
            <person name="Conti Taguali S."/>
            <person name="Riolo M."/>
            <person name="La Spada F."/>
            <person name="Cacciola S.O."/>
            <person name="Dionisio G."/>
        </authorList>
    </citation>
    <scope>NUCLEOTIDE SEQUENCE [LARGE SCALE GENOMIC DNA]</scope>
    <source>
        <strain evidence="1 2">VK10A</strain>
    </source>
</reference>
<proteinExistence type="predicted"/>
<protein>
    <submittedName>
        <fullName evidence="1">Uncharacterized protein</fullName>
    </submittedName>
</protein>
<evidence type="ECO:0000313" key="1">
    <source>
        <dbReference type="EMBL" id="KAL3661214.1"/>
    </source>
</evidence>
<organism evidence="1 2">
    <name type="scientific">Phytophthora oleae</name>
    <dbReference type="NCBI Taxonomy" id="2107226"/>
    <lineage>
        <taxon>Eukaryota</taxon>
        <taxon>Sar</taxon>
        <taxon>Stramenopiles</taxon>
        <taxon>Oomycota</taxon>
        <taxon>Peronosporomycetes</taxon>
        <taxon>Peronosporales</taxon>
        <taxon>Peronosporaceae</taxon>
        <taxon>Phytophthora</taxon>
    </lineage>
</organism>
<comment type="caution">
    <text evidence="1">The sequence shown here is derived from an EMBL/GenBank/DDBJ whole genome shotgun (WGS) entry which is preliminary data.</text>
</comment>